<reference evidence="2" key="1">
    <citation type="journal article" date="2023" name="G3 (Bethesda)">
        <title>Genome assembly and association tests identify interacting loci associated with vigor, precocity, and sex in interspecific pistachio rootstocks.</title>
        <authorList>
            <person name="Palmer W."/>
            <person name="Jacygrad E."/>
            <person name="Sagayaradj S."/>
            <person name="Cavanaugh K."/>
            <person name="Han R."/>
            <person name="Bertier L."/>
            <person name="Beede B."/>
            <person name="Kafkas S."/>
            <person name="Golino D."/>
            <person name="Preece J."/>
            <person name="Michelmore R."/>
        </authorList>
    </citation>
    <scope>NUCLEOTIDE SEQUENCE [LARGE SCALE GENOMIC DNA]</scope>
</reference>
<organism evidence="1 2">
    <name type="scientific">Pistacia integerrima</name>
    <dbReference type="NCBI Taxonomy" id="434235"/>
    <lineage>
        <taxon>Eukaryota</taxon>
        <taxon>Viridiplantae</taxon>
        <taxon>Streptophyta</taxon>
        <taxon>Embryophyta</taxon>
        <taxon>Tracheophyta</taxon>
        <taxon>Spermatophyta</taxon>
        <taxon>Magnoliopsida</taxon>
        <taxon>eudicotyledons</taxon>
        <taxon>Gunneridae</taxon>
        <taxon>Pentapetalae</taxon>
        <taxon>rosids</taxon>
        <taxon>malvids</taxon>
        <taxon>Sapindales</taxon>
        <taxon>Anacardiaceae</taxon>
        <taxon>Pistacia</taxon>
    </lineage>
</organism>
<keyword evidence="2" id="KW-1185">Reference proteome</keyword>
<sequence length="194" mass="21938">MPLRCGRQEFEFHCQDSLHPIIESATVETQPFRVLGINKPNQTMTIAKNDINYADSDCFGSLECTTFNQPLFNYSPNVQTSVYSIVALSNRHRVQIIIVVKLGSEERIGFYTVEEEPEDFLNLTNTCSEVIKVPIPLTTSDWIGQRQKGEWLREALDLGFDVKYQAENVLCSECQSSRGICRSNQSNIYGAICA</sequence>
<evidence type="ECO:0000313" key="1">
    <source>
        <dbReference type="EMBL" id="KAJ0048123.1"/>
    </source>
</evidence>
<proteinExistence type="predicted"/>
<dbReference type="Proteomes" id="UP001163603">
    <property type="component" value="Chromosome 2"/>
</dbReference>
<evidence type="ECO:0000313" key="2">
    <source>
        <dbReference type="Proteomes" id="UP001163603"/>
    </source>
</evidence>
<gene>
    <name evidence="1" type="ORF">Pint_16513</name>
</gene>
<accession>A0ACC0ZC61</accession>
<comment type="caution">
    <text evidence="1">The sequence shown here is derived from an EMBL/GenBank/DDBJ whole genome shotgun (WGS) entry which is preliminary data.</text>
</comment>
<dbReference type="EMBL" id="CM047737">
    <property type="protein sequence ID" value="KAJ0048123.1"/>
    <property type="molecule type" value="Genomic_DNA"/>
</dbReference>
<name>A0ACC0ZC61_9ROSI</name>
<protein>
    <submittedName>
        <fullName evidence="1">Uncharacterized protein</fullName>
    </submittedName>
</protein>